<dbReference type="GO" id="GO:0006508">
    <property type="term" value="P:proteolysis"/>
    <property type="evidence" value="ECO:0007669"/>
    <property type="project" value="UniProtKB-KW"/>
</dbReference>
<accession>A0A4R2TBA5</accession>
<evidence type="ECO:0000256" key="1">
    <source>
        <dbReference type="ARBA" id="ARBA00022517"/>
    </source>
</evidence>
<keyword evidence="8" id="KW-1185">Reference proteome</keyword>
<dbReference type="PANTHER" id="PTHR39178:SF1">
    <property type="entry name" value="RIBOSOMAL-PROCESSING CYSTEINE PROTEASE PRP"/>
    <property type="match status" value="1"/>
</dbReference>
<dbReference type="EMBL" id="SLYC01000036">
    <property type="protein sequence ID" value="TCP99086.1"/>
    <property type="molecule type" value="Genomic_DNA"/>
</dbReference>
<evidence type="ECO:0000256" key="6">
    <source>
        <dbReference type="ARBA" id="ARBA00044538"/>
    </source>
</evidence>
<dbReference type="GO" id="GO:0008234">
    <property type="term" value="F:cysteine-type peptidase activity"/>
    <property type="evidence" value="ECO:0007669"/>
    <property type="project" value="UniProtKB-KW"/>
</dbReference>
<organism evidence="7 8">
    <name type="scientific">Serpentinicella alkaliphila</name>
    <dbReference type="NCBI Taxonomy" id="1734049"/>
    <lineage>
        <taxon>Bacteria</taxon>
        <taxon>Bacillati</taxon>
        <taxon>Bacillota</taxon>
        <taxon>Clostridia</taxon>
        <taxon>Peptostreptococcales</taxon>
        <taxon>Natronincolaceae</taxon>
        <taxon>Serpentinicella</taxon>
    </lineage>
</organism>
<evidence type="ECO:0000256" key="2">
    <source>
        <dbReference type="ARBA" id="ARBA00022670"/>
    </source>
</evidence>
<dbReference type="InterPro" id="IPR036764">
    <property type="entry name" value="Peptidase_Prp_sf"/>
</dbReference>
<keyword evidence="2" id="KW-0645">Protease</keyword>
<dbReference type="Proteomes" id="UP000295504">
    <property type="component" value="Unassembled WGS sequence"/>
</dbReference>
<dbReference type="Pfam" id="PF04327">
    <property type="entry name" value="Peptidase_Prp"/>
    <property type="match status" value="1"/>
</dbReference>
<keyword evidence="1" id="KW-0690">Ribosome biogenesis</keyword>
<comment type="caution">
    <text evidence="7">The sequence shown here is derived from an EMBL/GenBank/DDBJ whole genome shotgun (WGS) entry which is preliminary data.</text>
</comment>
<dbReference type="InterPro" id="IPR007422">
    <property type="entry name" value="Peptidase_Prp"/>
</dbReference>
<evidence type="ECO:0000313" key="8">
    <source>
        <dbReference type="Proteomes" id="UP000295504"/>
    </source>
</evidence>
<comment type="similarity">
    <text evidence="5">Belongs to the Prp family.</text>
</comment>
<dbReference type="AlphaFoldDB" id="A0A4R2TBA5"/>
<evidence type="ECO:0000256" key="5">
    <source>
        <dbReference type="ARBA" id="ARBA00044503"/>
    </source>
</evidence>
<keyword evidence="4" id="KW-0788">Thiol protease</keyword>
<dbReference type="RefSeq" id="WP_132849220.1">
    <property type="nucleotide sequence ID" value="NZ_CP058648.1"/>
</dbReference>
<sequence length="110" mass="12352">MIKVQIKRSRNGEIQSFSINGHANADEYGKDIVCAAVSVLSQTTLLGLHDIAKIEIDFKVQDGNLECKLPVNLSNDKRQKANLLLETMIMGIKNIYESYSEYIAIHDKEV</sequence>
<proteinExistence type="inferred from homology"/>
<evidence type="ECO:0000256" key="4">
    <source>
        <dbReference type="ARBA" id="ARBA00022807"/>
    </source>
</evidence>
<dbReference type="GO" id="GO:0042254">
    <property type="term" value="P:ribosome biogenesis"/>
    <property type="evidence" value="ECO:0007669"/>
    <property type="project" value="UniProtKB-KW"/>
</dbReference>
<dbReference type="Gene3D" id="3.30.70.1490">
    <property type="entry name" value="Cysteine protease Prp"/>
    <property type="match status" value="1"/>
</dbReference>
<reference evidence="7 8" key="1">
    <citation type="submission" date="2019-03" db="EMBL/GenBank/DDBJ databases">
        <title>Genomic Encyclopedia of Type Strains, Phase IV (KMG-IV): sequencing the most valuable type-strain genomes for metagenomic binning, comparative biology and taxonomic classification.</title>
        <authorList>
            <person name="Goeker M."/>
        </authorList>
    </citation>
    <scope>NUCLEOTIDE SEQUENCE [LARGE SCALE GENOMIC DNA]</scope>
    <source>
        <strain evidence="7 8">DSM 100013</strain>
    </source>
</reference>
<gene>
    <name evidence="7" type="ORF">EDD79_103614</name>
</gene>
<name>A0A4R2TBA5_9FIRM</name>
<evidence type="ECO:0000256" key="3">
    <source>
        <dbReference type="ARBA" id="ARBA00022801"/>
    </source>
</evidence>
<dbReference type="SUPFAM" id="SSF118010">
    <property type="entry name" value="TM1457-like"/>
    <property type="match status" value="1"/>
</dbReference>
<evidence type="ECO:0000313" key="7">
    <source>
        <dbReference type="EMBL" id="TCP99086.1"/>
    </source>
</evidence>
<protein>
    <recommendedName>
        <fullName evidence="6">Ribosomal processing cysteine protease Prp</fullName>
    </recommendedName>
</protein>
<dbReference type="PANTHER" id="PTHR39178">
    <property type="entry name" value="HYPOTHETICAL RIBOSOME-ASSOCIATED PROTEIN"/>
    <property type="match status" value="1"/>
</dbReference>
<dbReference type="CDD" id="cd16332">
    <property type="entry name" value="Prp-like"/>
    <property type="match status" value="1"/>
</dbReference>
<keyword evidence="3" id="KW-0378">Hydrolase</keyword>
<dbReference type="OrthoDB" id="48998at2"/>